<organism evidence="1 2">
    <name type="scientific">Candidatus Staskawiczbacteria bacterium RIFCSPLOWO2_01_FULL_38_12b</name>
    <dbReference type="NCBI Taxonomy" id="1802214"/>
    <lineage>
        <taxon>Bacteria</taxon>
        <taxon>Candidatus Staskawicziibacteriota</taxon>
    </lineage>
</organism>
<dbReference type="Gene3D" id="1.20.1440.60">
    <property type="entry name" value="23S rRNA-intervening sequence"/>
    <property type="match status" value="1"/>
</dbReference>
<dbReference type="PANTHER" id="PTHR38471:SF2">
    <property type="entry name" value="FOUR HELIX BUNDLE PROTEIN"/>
    <property type="match status" value="1"/>
</dbReference>
<reference evidence="1 2" key="1">
    <citation type="journal article" date="2016" name="Nat. Commun.">
        <title>Thousands of microbial genomes shed light on interconnected biogeochemical processes in an aquifer system.</title>
        <authorList>
            <person name="Anantharaman K."/>
            <person name="Brown C.T."/>
            <person name="Hug L.A."/>
            <person name="Sharon I."/>
            <person name="Castelle C.J."/>
            <person name="Probst A.J."/>
            <person name="Thomas B.C."/>
            <person name="Singh A."/>
            <person name="Wilkins M.J."/>
            <person name="Karaoz U."/>
            <person name="Brodie E.L."/>
            <person name="Williams K.H."/>
            <person name="Hubbard S.S."/>
            <person name="Banfield J.F."/>
        </authorList>
    </citation>
    <scope>NUCLEOTIDE SEQUENCE [LARGE SCALE GENOMIC DNA]</scope>
</reference>
<dbReference type="Proteomes" id="UP000176774">
    <property type="component" value="Unassembled WGS sequence"/>
</dbReference>
<dbReference type="AlphaFoldDB" id="A0A1G2IBU3"/>
<protein>
    <recommendedName>
        <fullName evidence="3">Four helix bundle protein</fullName>
    </recommendedName>
</protein>
<dbReference type="NCBIfam" id="TIGR02436">
    <property type="entry name" value="four helix bundle protein"/>
    <property type="match status" value="1"/>
</dbReference>
<dbReference type="PANTHER" id="PTHR38471">
    <property type="entry name" value="FOUR HELIX BUNDLE PROTEIN"/>
    <property type="match status" value="1"/>
</dbReference>
<accession>A0A1G2IBU3</accession>
<dbReference type="Pfam" id="PF05635">
    <property type="entry name" value="23S_rRNA_IVP"/>
    <property type="match status" value="1"/>
</dbReference>
<dbReference type="CDD" id="cd16377">
    <property type="entry name" value="23S_rRNA_IVP_like"/>
    <property type="match status" value="1"/>
</dbReference>
<dbReference type="SUPFAM" id="SSF158446">
    <property type="entry name" value="IVS-encoded protein-like"/>
    <property type="match status" value="1"/>
</dbReference>
<dbReference type="EMBL" id="MHPA01000028">
    <property type="protein sequence ID" value="OGZ72239.1"/>
    <property type="molecule type" value="Genomic_DNA"/>
</dbReference>
<sequence length="130" mass="15014">MNNESSTIKAFTDLKAWQESHKFVLLIYHITKKFPKEELFGLTSQMQRAAVSITSNIAEGFGRQTYKEKVQFYYMAQGSLTELKNQLIISKDIGYLEYAEFDQLVKQSNISHQLLQGLITKSKTFIHLKS</sequence>
<evidence type="ECO:0008006" key="3">
    <source>
        <dbReference type="Google" id="ProtNLM"/>
    </source>
</evidence>
<comment type="caution">
    <text evidence="1">The sequence shown here is derived from an EMBL/GenBank/DDBJ whole genome shotgun (WGS) entry which is preliminary data.</text>
</comment>
<proteinExistence type="predicted"/>
<evidence type="ECO:0000313" key="2">
    <source>
        <dbReference type="Proteomes" id="UP000176774"/>
    </source>
</evidence>
<evidence type="ECO:0000313" key="1">
    <source>
        <dbReference type="EMBL" id="OGZ72239.1"/>
    </source>
</evidence>
<name>A0A1G2IBU3_9BACT</name>
<dbReference type="InterPro" id="IPR012657">
    <property type="entry name" value="23S_rRNA-intervening_sequence"/>
</dbReference>
<gene>
    <name evidence="1" type="ORF">A2908_03775</name>
</gene>
<dbReference type="InterPro" id="IPR036583">
    <property type="entry name" value="23S_rRNA_IVS_sf"/>
</dbReference>